<sequence length="80" mass="8154">MYDQRPSPSGRGVAEGDGEGSGQGRPTLSKLKTSPLRPSGPPPPEGEDLLAPALSKCSPSGGAVAERLRGPAVRPFCRSA</sequence>
<evidence type="ECO:0000313" key="2">
    <source>
        <dbReference type="EMBL" id="PVM86961.1"/>
    </source>
</evidence>
<gene>
    <name evidence="2" type="ORF">DDF65_04840</name>
</gene>
<feature type="compositionally biased region" description="Gly residues" evidence="1">
    <location>
        <begin position="13"/>
        <end position="23"/>
    </location>
</feature>
<dbReference type="EMBL" id="QDKP01000014">
    <property type="protein sequence ID" value="PVM86961.1"/>
    <property type="molecule type" value="Genomic_DNA"/>
</dbReference>
<evidence type="ECO:0000256" key="1">
    <source>
        <dbReference type="SAM" id="MobiDB-lite"/>
    </source>
</evidence>
<feature type="region of interest" description="Disordered" evidence="1">
    <location>
        <begin position="1"/>
        <end position="66"/>
    </location>
</feature>
<name>A0A2T9JTS9_9CAUL</name>
<reference evidence="2 3" key="1">
    <citation type="submission" date="2018-04" db="EMBL/GenBank/DDBJ databases">
        <title>The genome sequence of Caulobacter sp. 736.</title>
        <authorList>
            <person name="Gao J."/>
            <person name="Sun J."/>
        </authorList>
    </citation>
    <scope>NUCLEOTIDE SEQUENCE [LARGE SCALE GENOMIC DNA]</scope>
    <source>
        <strain evidence="2 3">736</strain>
    </source>
</reference>
<accession>A0A2T9JTS9</accession>
<protein>
    <submittedName>
        <fullName evidence="2">Uncharacterized protein</fullName>
    </submittedName>
</protein>
<keyword evidence="3" id="KW-1185">Reference proteome</keyword>
<evidence type="ECO:0000313" key="3">
    <source>
        <dbReference type="Proteomes" id="UP000244913"/>
    </source>
</evidence>
<dbReference type="Proteomes" id="UP000244913">
    <property type="component" value="Unassembled WGS sequence"/>
</dbReference>
<dbReference type="AlphaFoldDB" id="A0A2T9JTS9"/>
<proteinExistence type="predicted"/>
<comment type="caution">
    <text evidence="2">The sequence shown here is derived from an EMBL/GenBank/DDBJ whole genome shotgun (WGS) entry which is preliminary data.</text>
</comment>
<organism evidence="2 3">
    <name type="scientific">Caulobacter radicis</name>
    <dbReference type="NCBI Taxonomy" id="2172650"/>
    <lineage>
        <taxon>Bacteria</taxon>
        <taxon>Pseudomonadati</taxon>
        <taxon>Pseudomonadota</taxon>
        <taxon>Alphaproteobacteria</taxon>
        <taxon>Caulobacterales</taxon>
        <taxon>Caulobacteraceae</taxon>
        <taxon>Caulobacter</taxon>
    </lineage>
</organism>